<dbReference type="EMBL" id="JAKELL010000027">
    <property type="protein sequence ID" value="KAH8991220.1"/>
    <property type="molecule type" value="Genomic_DNA"/>
</dbReference>
<keyword evidence="2" id="KW-1185">Reference proteome</keyword>
<comment type="caution">
    <text evidence="1">The sequence shown here is derived from an EMBL/GenBank/DDBJ whole genome shotgun (WGS) entry which is preliminary data.</text>
</comment>
<gene>
    <name evidence="1" type="ORF">EDB92DRAFT_1994845</name>
</gene>
<evidence type="ECO:0000313" key="2">
    <source>
        <dbReference type="Proteomes" id="UP001201163"/>
    </source>
</evidence>
<accession>A0AAD4LJV8</accession>
<proteinExistence type="predicted"/>
<evidence type="ECO:0000313" key="1">
    <source>
        <dbReference type="EMBL" id="KAH8991220.1"/>
    </source>
</evidence>
<protein>
    <submittedName>
        <fullName evidence="1">Uncharacterized protein</fullName>
    </submittedName>
</protein>
<name>A0AAD4LJV8_9AGAM</name>
<organism evidence="1 2">
    <name type="scientific">Lactarius akahatsu</name>
    <dbReference type="NCBI Taxonomy" id="416441"/>
    <lineage>
        <taxon>Eukaryota</taxon>
        <taxon>Fungi</taxon>
        <taxon>Dikarya</taxon>
        <taxon>Basidiomycota</taxon>
        <taxon>Agaricomycotina</taxon>
        <taxon>Agaricomycetes</taxon>
        <taxon>Russulales</taxon>
        <taxon>Russulaceae</taxon>
        <taxon>Lactarius</taxon>
    </lineage>
</organism>
<reference evidence="1" key="1">
    <citation type="submission" date="2022-01" db="EMBL/GenBank/DDBJ databases">
        <title>Comparative genomics reveals a dynamic genome evolution in the ectomycorrhizal milk-cap (Lactarius) mushrooms.</title>
        <authorList>
            <consortium name="DOE Joint Genome Institute"/>
            <person name="Lebreton A."/>
            <person name="Tang N."/>
            <person name="Kuo A."/>
            <person name="LaButti K."/>
            <person name="Drula E."/>
            <person name="Barry K."/>
            <person name="Clum A."/>
            <person name="Lipzen A."/>
            <person name="Mousain D."/>
            <person name="Ng V."/>
            <person name="Wang R."/>
            <person name="Wang X."/>
            <person name="Dai Y."/>
            <person name="Henrissat B."/>
            <person name="Grigoriev I.V."/>
            <person name="Guerin-Laguette A."/>
            <person name="Yu F."/>
            <person name="Martin F.M."/>
        </authorList>
    </citation>
    <scope>NUCLEOTIDE SEQUENCE</scope>
    <source>
        <strain evidence="1">QP</strain>
    </source>
</reference>
<sequence length="233" mass="25671">MNEAKSLSEGMLSRLESSVKRISMDIYEETLVRTLNWLSEDRDDVLAVLSGPKSFHAPLPWSIIGLAQRAFTSSKLPKAVQQRRTRACLRALYYIPGAIRDVLAPYAAEKHYFLEILPLLNSSESLGIIELWDSPDVDLALSVRCAAAVVAAFMPLVVCLTFSSPVPISSGKTILDSGQRFLSERLRIVRAGADGGAIPEFGSQDDNSRLQNLVHFLEDIANTLGYMDTGTRE</sequence>
<dbReference type="AlphaFoldDB" id="A0AAD4LJV8"/>
<dbReference type="Proteomes" id="UP001201163">
    <property type="component" value="Unassembled WGS sequence"/>
</dbReference>